<dbReference type="GO" id="GO:0006364">
    <property type="term" value="P:rRNA processing"/>
    <property type="evidence" value="ECO:0007669"/>
    <property type="project" value="UniProtKB-UniRule"/>
</dbReference>
<dbReference type="EC" id="3.1.26.-" evidence="4"/>
<keyword evidence="1 4" id="KW-0540">Nuclease</keyword>
<evidence type="ECO:0000256" key="1">
    <source>
        <dbReference type="ARBA" id="ARBA00022722"/>
    </source>
</evidence>
<dbReference type="Pfam" id="PF00636">
    <property type="entry name" value="Ribonuclease_3"/>
    <property type="match status" value="1"/>
</dbReference>
<sequence>MKLLSEYTSGAKNVNSLALAYMGDAIFEVYVRRMLLEKGMMKPNMLQQKATEYVSAKAQSYIARTLLEKNVLTEEEVAVLKRGRNAKSATVRKNTDVQTYRYSTAFEALIGFLYLSSNFSRLDELIEQSFTYIEEKKEVGRNG</sequence>
<dbReference type="PIRSF" id="PIRSF005520">
    <property type="entry name" value="UCP005520"/>
    <property type="match status" value="1"/>
</dbReference>
<keyword evidence="4" id="KW-0963">Cytoplasm</keyword>
<dbReference type="GO" id="GO:0005737">
    <property type="term" value="C:cytoplasm"/>
    <property type="evidence" value="ECO:0007669"/>
    <property type="project" value="UniProtKB-SubCell"/>
</dbReference>
<comment type="subunit">
    <text evidence="4">Homodimer.</text>
</comment>
<keyword evidence="2 4" id="KW-0255">Endonuclease</keyword>
<proteinExistence type="inferred from homology"/>
<dbReference type="KEGG" id="faf:OE104_12985"/>
<dbReference type="GO" id="GO:0004525">
    <property type="term" value="F:ribonuclease III activity"/>
    <property type="evidence" value="ECO:0007669"/>
    <property type="project" value="InterPro"/>
</dbReference>
<evidence type="ECO:0000313" key="6">
    <source>
        <dbReference type="EMBL" id="WAA09450.1"/>
    </source>
</evidence>
<comment type="subcellular location">
    <subcellularLocation>
        <location evidence="4">Cytoplasm</location>
    </subcellularLocation>
</comment>
<dbReference type="InterPro" id="IPR000999">
    <property type="entry name" value="RNase_III_dom"/>
</dbReference>
<keyword evidence="4" id="KW-0690">Ribosome biogenesis</keyword>
<dbReference type="GO" id="GO:0019843">
    <property type="term" value="F:rRNA binding"/>
    <property type="evidence" value="ECO:0007669"/>
    <property type="project" value="UniProtKB-UniRule"/>
</dbReference>
<organism evidence="6 7">
    <name type="scientific">Fervidibacillus albus</name>
    <dbReference type="NCBI Taxonomy" id="2980026"/>
    <lineage>
        <taxon>Bacteria</taxon>
        <taxon>Bacillati</taxon>
        <taxon>Bacillota</taxon>
        <taxon>Bacilli</taxon>
        <taxon>Bacillales</taxon>
        <taxon>Bacillaceae</taxon>
        <taxon>Fervidibacillus</taxon>
    </lineage>
</organism>
<dbReference type="AlphaFoldDB" id="A0A9E8RUE3"/>
<evidence type="ECO:0000256" key="4">
    <source>
        <dbReference type="HAMAP-Rule" id="MF_01468"/>
    </source>
</evidence>
<comment type="function">
    <text evidence="4">Involved in correct processing of both the 5' and 3' ends of 23S rRNA precursor. Processes 30S rRNA precursor transcript even in absence of ribonuclease 3 (Rnc); Rnc processes 30S rRNA into smaller rRNA precursors.</text>
</comment>
<dbReference type="PANTHER" id="PTHR34276:SF1">
    <property type="entry name" value="MINI-RIBONUCLEASE 3"/>
    <property type="match status" value="1"/>
</dbReference>
<dbReference type="HAMAP" id="MF_01468">
    <property type="entry name" value="RNase_Mini_III"/>
    <property type="match status" value="1"/>
</dbReference>
<evidence type="ECO:0000259" key="5">
    <source>
        <dbReference type="SMART" id="SM00535"/>
    </source>
</evidence>
<accession>A0A9E8RUE3</accession>
<name>A0A9E8RUE3_9BACI</name>
<dbReference type="CDD" id="cd00593">
    <property type="entry name" value="RIBOc"/>
    <property type="match status" value="1"/>
</dbReference>
<evidence type="ECO:0000256" key="3">
    <source>
        <dbReference type="ARBA" id="ARBA00022801"/>
    </source>
</evidence>
<feature type="active site" evidence="4">
    <location>
        <position position="24"/>
    </location>
</feature>
<keyword evidence="4" id="KW-0698">rRNA processing</keyword>
<dbReference type="SUPFAM" id="SSF69065">
    <property type="entry name" value="RNase III domain-like"/>
    <property type="match status" value="1"/>
</dbReference>
<dbReference type="InterPro" id="IPR036389">
    <property type="entry name" value="RNase_III_sf"/>
</dbReference>
<keyword evidence="3 4" id="KW-0378">Hydrolase</keyword>
<dbReference type="RefSeq" id="WP_275417231.1">
    <property type="nucleotide sequence ID" value="NZ_CP106878.1"/>
</dbReference>
<comment type="cofactor">
    <cofactor evidence="4">
        <name>Mg(2+)</name>
        <dbReference type="ChEBI" id="CHEBI:18420"/>
    </cofactor>
</comment>
<comment type="similarity">
    <text evidence="4">Belongs to the MrnC RNase family.</text>
</comment>
<keyword evidence="4" id="KW-0694">RNA-binding</keyword>
<feature type="domain" description="RNase III" evidence="5">
    <location>
        <begin position="2"/>
        <end position="138"/>
    </location>
</feature>
<protein>
    <recommendedName>
        <fullName evidence="4">Mini-ribonuclease 3</fullName>
        <shortName evidence="4">Mini-3</shortName>
        <shortName evidence="4">Mini-RNase 3</shortName>
        <ecNumber evidence="4">3.1.26.-</ecNumber>
    </recommendedName>
    <alternativeName>
        <fullName evidence="4">Mini-RNase III</fullName>
        <shortName evidence="4">Mini-III</shortName>
    </alternativeName>
</protein>
<keyword evidence="7" id="KW-1185">Reference proteome</keyword>
<dbReference type="EMBL" id="CP106878">
    <property type="protein sequence ID" value="WAA09450.1"/>
    <property type="molecule type" value="Genomic_DNA"/>
</dbReference>
<dbReference type="SMART" id="SM00535">
    <property type="entry name" value="RIBOc"/>
    <property type="match status" value="1"/>
</dbReference>
<evidence type="ECO:0000256" key="2">
    <source>
        <dbReference type="ARBA" id="ARBA00022759"/>
    </source>
</evidence>
<keyword evidence="4" id="KW-0460">Magnesium</keyword>
<dbReference type="Gene3D" id="1.10.1520.10">
    <property type="entry name" value="Ribonuclease III domain"/>
    <property type="match status" value="1"/>
</dbReference>
<dbReference type="PANTHER" id="PTHR34276">
    <property type="entry name" value="MINI-RIBONUCLEASE 3"/>
    <property type="match status" value="1"/>
</dbReference>
<evidence type="ECO:0000313" key="7">
    <source>
        <dbReference type="Proteomes" id="UP001164718"/>
    </source>
</evidence>
<gene>
    <name evidence="4" type="primary">mrnC</name>
    <name evidence="6" type="ORF">OE104_12985</name>
</gene>
<dbReference type="Proteomes" id="UP001164718">
    <property type="component" value="Chromosome"/>
</dbReference>
<keyword evidence="4" id="KW-0699">rRNA-binding</keyword>
<reference evidence="6" key="1">
    <citation type="submission" date="2022-09" db="EMBL/GenBank/DDBJ databases">
        <title>Complete Genomes of Fervidibacillus albus and Fervidibacillus halotolerans isolated from tidal flat sediments.</title>
        <authorList>
            <person name="Kwon K.K."/>
            <person name="Yang S.-H."/>
            <person name="Park M.J."/>
            <person name="Oh H.-M."/>
        </authorList>
    </citation>
    <scope>NUCLEOTIDE SEQUENCE</scope>
    <source>
        <strain evidence="6">MEBiC13591</strain>
    </source>
</reference>
<dbReference type="InterPro" id="IPR008226">
    <property type="entry name" value="Mini3_fam"/>
</dbReference>